<dbReference type="AlphaFoldDB" id="A0A4S4EGV4"/>
<accession>A0A4S4EGV4</accession>
<comment type="caution">
    <text evidence="1">The sequence shown here is derived from an EMBL/GenBank/DDBJ whole genome shotgun (WGS) entry which is preliminary data.</text>
</comment>
<dbReference type="PANTHER" id="PTHR34996:SF3">
    <property type="entry name" value="OS06G0327400 PROTEIN"/>
    <property type="match status" value="1"/>
</dbReference>
<gene>
    <name evidence="1" type="ORF">TEA_019365</name>
    <name evidence="2" type="ORF">TEA_019370</name>
</gene>
<dbReference type="EMBL" id="SDRB02004960">
    <property type="protein sequence ID" value="THG15070.1"/>
    <property type="molecule type" value="Genomic_DNA"/>
</dbReference>
<protein>
    <submittedName>
        <fullName evidence="1">Uncharacterized protein</fullName>
    </submittedName>
</protein>
<evidence type="ECO:0000313" key="3">
    <source>
        <dbReference type="Proteomes" id="UP000306102"/>
    </source>
</evidence>
<reference evidence="1 3" key="1">
    <citation type="journal article" date="2018" name="Proc. Natl. Acad. Sci. U.S.A.">
        <title>Draft genome sequence of Camellia sinensis var. sinensis provides insights into the evolution of the tea genome and tea quality.</title>
        <authorList>
            <person name="Wei C."/>
            <person name="Yang H."/>
            <person name="Wang S."/>
            <person name="Zhao J."/>
            <person name="Liu C."/>
            <person name="Gao L."/>
            <person name="Xia E."/>
            <person name="Lu Y."/>
            <person name="Tai Y."/>
            <person name="She G."/>
            <person name="Sun J."/>
            <person name="Cao H."/>
            <person name="Tong W."/>
            <person name="Gao Q."/>
            <person name="Li Y."/>
            <person name="Deng W."/>
            <person name="Jiang X."/>
            <person name="Wang W."/>
            <person name="Chen Q."/>
            <person name="Zhang S."/>
            <person name="Li H."/>
            <person name="Wu J."/>
            <person name="Wang P."/>
            <person name="Li P."/>
            <person name="Shi C."/>
            <person name="Zheng F."/>
            <person name="Jian J."/>
            <person name="Huang B."/>
            <person name="Shan D."/>
            <person name="Shi M."/>
            <person name="Fang C."/>
            <person name="Yue Y."/>
            <person name="Li F."/>
            <person name="Li D."/>
            <person name="Wei S."/>
            <person name="Han B."/>
            <person name="Jiang C."/>
            <person name="Yin Y."/>
            <person name="Xia T."/>
            <person name="Zhang Z."/>
            <person name="Bennetzen J.L."/>
            <person name="Zhao S."/>
            <person name="Wan X."/>
        </authorList>
    </citation>
    <scope>NUCLEOTIDE SEQUENCE [LARGE SCALE GENOMIC DNA]</scope>
    <source>
        <strain evidence="3">cv. Shuchazao</strain>
        <tissue evidence="1">Leaf</tissue>
    </source>
</reference>
<dbReference type="Proteomes" id="UP000306102">
    <property type="component" value="Unassembled WGS sequence"/>
</dbReference>
<sequence length="117" mass="13663">MGHMSYNKVSRRSLSSCRGRRRCFRLNPRKLSVYRLRAKFLYLFRLFSRWRSSCGHALDSIKKGITRSSSSCSSSRRNMVIPNIDRSNSFYSEAIADCLEFIKRGSISDEYKSVNEM</sequence>
<proteinExistence type="predicted"/>
<dbReference type="EMBL" id="SDRB02004960">
    <property type="protein sequence ID" value="THG15065.1"/>
    <property type="molecule type" value="Genomic_DNA"/>
</dbReference>
<organism evidence="1 3">
    <name type="scientific">Camellia sinensis var. sinensis</name>
    <name type="common">China tea</name>
    <dbReference type="NCBI Taxonomy" id="542762"/>
    <lineage>
        <taxon>Eukaryota</taxon>
        <taxon>Viridiplantae</taxon>
        <taxon>Streptophyta</taxon>
        <taxon>Embryophyta</taxon>
        <taxon>Tracheophyta</taxon>
        <taxon>Spermatophyta</taxon>
        <taxon>Magnoliopsida</taxon>
        <taxon>eudicotyledons</taxon>
        <taxon>Gunneridae</taxon>
        <taxon>Pentapetalae</taxon>
        <taxon>asterids</taxon>
        <taxon>Ericales</taxon>
        <taxon>Theaceae</taxon>
        <taxon>Camellia</taxon>
    </lineage>
</organism>
<keyword evidence="3" id="KW-1185">Reference proteome</keyword>
<evidence type="ECO:0000313" key="1">
    <source>
        <dbReference type="EMBL" id="THG15065.1"/>
    </source>
</evidence>
<evidence type="ECO:0000313" key="2">
    <source>
        <dbReference type="EMBL" id="THG15070.1"/>
    </source>
</evidence>
<name>A0A4S4EGV4_CAMSN</name>
<reference evidence="1" key="2">
    <citation type="submission" date="2019-04" db="EMBL/GenBank/DDBJ databases">
        <authorList>
            <person name="Wei C."/>
            <person name="Yang H."/>
            <person name="Wang S."/>
            <person name="Gao L."/>
            <person name="Liu C."/>
            <person name="Zhao J."/>
            <person name="Xia E."/>
            <person name="Wan X."/>
        </authorList>
    </citation>
    <scope>NUCLEOTIDE SEQUENCE</scope>
    <source>
        <tissue evidence="1">Leaf</tissue>
    </source>
</reference>
<dbReference type="PANTHER" id="PTHR34996">
    <property type="entry name" value="OS06G0327400 PROTEIN"/>
    <property type="match status" value="1"/>
</dbReference>